<organism evidence="1 2">
    <name type="scientific">Komagataeibacter xylinus</name>
    <name type="common">Gluconacetobacter xylinus</name>
    <dbReference type="NCBI Taxonomy" id="28448"/>
    <lineage>
        <taxon>Bacteria</taxon>
        <taxon>Pseudomonadati</taxon>
        <taxon>Pseudomonadota</taxon>
        <taxon>Alphaproteobacteria</taxon>
        <taxon>Acetobacterales</taxon>
        <taxon>Acetobacteraceae</taxon>
        <taxon>Komagataeibacter</taxon>
    </lineage>
</organism>
<dbReference type="EMBL" id="CP041348">
    <property type="protein sequence ID" value="QHC36308.1"/>
    <property type="molecule type" value="Genomic_DNA"/>
</dbReference>
<protein>
    <submittedName>
        <fullName evidence="1">Uncharacterized protein</fullName>
    </submittedName>
</protein>
<dbReference type="AlphaFoldDB" id="A0A857FPS7"/>
<evidence type="ECO:0000313" key="1">
    <source>
        <dbReference type="EMBL" id="QHC36308.1"/>
    </source>
</evidence>
<reference evidence="1 2" key="1">
    <citation type="journal article" date="2020" name="Carbohydr. Polym.">
        <title>Characterization and optimization of production of bacterial cellulose from strain CGMCC 17276 based on whole-genome analysis.</title>
        <authorList>
            <person name="Lu T."/>
            <person name="Gao H."/>
            <person name="Liao B."/>
            <person name="Wu J."/>
            <person name="Zhang W."/>
            <person name="Huang J."/>
            <person name="Liu M."/>
            <person name="Huang J."/>
            <person name="Chang Z."/>
            <person name="Jin M."/>
            <person name="Yi Z."/>
            <person name="Jiang D."/>
        </authorList>
    </citation>
    <scope>NUCLEOTIDE SEQUENCE [LARGE SCALE GENOMIC DNA]</scope>
    <source>
        <strain evidence="1 2">CGMCC 17276</strain>
    </source>
</reference>
<dbReference type="Proteomes" id="UP000464674">
    <property type="component" value="Chromosome"/>
</dbReference>
<evidence type="ECO:0000313" key="2">
    <source>
        <dbReference type="Proteomes" id="UP000464674"/>
    </source>
</evidence>
<proteinExistence type="predicted"/>
<name>A0A857FPS7_KOMXY</name>
<accession>A0A857FPS7</accession>
<sequence length="107" mass="11808">MSSNTQAVIITLNNKDLPPEVYEEYDLCTLEDEIEDVMGDAGVLDGHEFGPEAAQIFLYAPDAELLFRLIEPVVKAYPLCAKGSVEIRPGDAETKSRLVQLPDLVRS</sequence>
<dbReference type="RefSeq" id="WP_159262787.1">
    <property type="nucleotide sequence ID" value="NZ_CP041348.1"/>
</dbReference>
<gene>
    <name evidence="1" type="ORF">FMA36_13090</name>
</gene>
<dbReference type="OrthoDB" id="7277998at2"/>